<dbReference type="GO" id="GO:0042910">
    <property type="term" value="F:xenobiotic transmembrane transporter activity"/>
    <property type="evidence" value="ECO:0007669"/>
    <property type="project" value="TreeGrafter"/>
</dbReference>
<feature type="transmembrane region" description="Helical" evidence="1">
    <location>
        <begin position="893"/>
        <end position="920"/>
    </location>
</feature>
<dbReference type="PANTHER" id="PTHR32063:SF73">
    <property type="entry name" value="RND SUPERFAMILY EFFLUX PUMP PERMEASE COMPONENT 1"/>
    <property type="match status" value="1"/>
</dbReference>
<dbReference type="PRINTS" id="PR00702">
    <property type="entry name" value="ACRIFLAVINRP"/>
</dbReference>
<gene>
    <name evidence="3" type="ORF">CWI84_01705</name>
</gene>
<keyword evidence="1" id="KW-0472">Membrane</keyword>
<dbReference type="InterPro" id="IPR027463">
    <property type="entry name" value="AcrB_DN_DC_subdom"/>
</dbReference>
<dbReference type="AlphaFoldDB" id="A0A432ZUK9"/>
<keyword evidence="1" id="KW-1133">Transmembrane helix</keyword>
<feature type="transmembrane region" description="Helical" evidence="1">
    <location>
        <begin position="972"/>
        <end position="1003"/>
    </location>
</feature>
<evidence type="ECO:0000313" key="3">
    <source>
        <dbReference type="EMBL" id="RUO81498.1"/>
    </source>
</evidence>
<feature type="domain" description="SSD" evidence="2">
    <location>
        <begin position="365"/>
        <end position="487"/>
    </location>
</feature>
<dbReference type="SUPFAM" id="SSF82866">
    <property type="entry name" value="Multidrug efflux transporter AcrB transmembrane domain"/>
    <property type="match status" value="2"/>
</dbReference>
<dbReference type="PANTHER" id="PTHR32063">
    <property type="match status" value="1"/>
</dbReference>
<feature type="transmembrane region" description="Helical" evidence="1">
    <location>
        <begin position="465"/>
        <end position="489"/>
    </location>
</feature>
<dbReference type="Gene3D" id="1.20.1640.10">
    <property type="entry name" value="Multidrug efflux transporter AcrB transmembrane domain"/>
    <property type="match status" value="2"/>
</dbReference>
<organism evidence="3 4">
    <name type="scientific">Idiomarina tyrosinivorans</name>
    <dbReference type="NCBI Taxonomy" id="1445662"/>
    <lineage>
        <taxon>Bacteria</taxon>
        <taxon>Pseudomonadati</taxon>
        <taxon>Pseudomonadota</taxon>
        <taxon>Gammaproteobacteria</taxon>
        <taxon>Alteromonadales</taxon>
        <taxon>Idiomarinaceae</taxon>
        <taxon>Idiomarina</taxon>
    </lineage>
</organism>
<evidence type="ECO:0000259" key="2">
    <source>
        <dbReference type="PROSITE" id="PS50156"/>
    </source>
</evidence>
<accession>A0A432ZUK9</accession>
<protein>
    <submittedName>
        <fullName evidence="3">AcrB/AcrD/AcrF family protein</fullName>
    </submittedName>
</protein>
<dbReference type="Gene3D" id="3.30.70.1430">
    <property type="entry name" value="Multidrug efflux transporter AcrB pore domain"/>
    <property type="match status" value="2"/>
</dbReference>
<feature type="transmembrane region" description="Helical" evidence="1">
    <location>
        <begin position="842"/>
        <end position="862"/>
    </location>
</feature>
<feature type="transmembrane region" description="Helical" evidence="1">
    <location>
        <begin position="433"/>
        <end position="453"/>
    </location>
</feature>
<dbReference type="Gene3D" id="3.30.70.1440">
    <property type="entry name" value="Multidrug efflux transporter AcrB pore domain"/>
    <property type="match status" value="1"/>
</dbReference>
<keyword evidence="4" id="KW-1185">Reference proteome</keyword>
<dbReference type="EMBL" id="PIQH01000001">
    <property type="protein sequence ID" value="RUO81498.1"/>
    <property type="molecule type" value="Genomic_DNA"/>
</dbReference>
<feature type="transmembrane region" description="Helical" evidence="1">
    <location>
        <begin position="869"/>
        <end position="887"/>
    </location>
</feature>
<dbReference type="Gene3D" id="3.30.2090.10">
    <property type="entry name" value="Multidrug efflux transporter AcrB TolC docking domain, DN and DC subdomains"/>
    <property type="match status" value="2"/>
</dbReference>
<comment type="caution">
    <text evidence="3">The sequence shown here is derived from an EMBL/GenBank/DDBJ whole genome shotgun (WGS) entry which is preliminary data.</text>
</comment>
<dbReference type="Pfam" id="PF00873">
    <property type="entry name" value="ACR_tran"/>
    <property type="match status" value="1"/>
</dbReference>
<name>A0A432ZUK9_9GAMM</name>
<reference evidence="3 4" key="1">
    <citation type="journal article" date="2011" name="Front. Microbiol.">
        <title>Genomic signatures of strain selection and enhancement in Bacillus atrophaeus var. globigii, a historical biowarfare simulant.</title>
        <authorList>
            <person name="Gibbons H.S."/>
            <person name="Broomall S.M."/>
            <person name="McNew L.A."/>
            <person name="Daligault H."/>
            <person name="Chapman C."/>
            <person name="Bruce D."/>
            <person name="Karavis M."/>
            <person name="Krepps M."/>
            <person name="McGregor P.A."/>
            <person name="Hong C."/>
            <person name="Park K.H."/>
            <person name="Akmal A."/>
            <person name="Feldman A."/>
            <person name="Lin J.S."/>
            <person name="Chang W.E."/>
            <person name="Higgs B.W."/>
            <person name="Demirev P."/>
            <person name="Lindquist J."/>
            <person name="Liem A."/>
            <person name="Fochler E."/>
            <person name="Read T.D."/>
            <person name="Tapia R."/>
            <person name="Johnson S."/>
            <person name="Bishop-Lilly K.A."/>
            <person name="Detter C."/>
            <person name="Han C."/>
            <person name="Sozhamannan S."/>
            <person name="Rosenzweig C.N."/>
            <person name="Skowronski E.W."/>
        </authorList>
    </citation>
    <scope>NUCLEOTIDE SEQUENCE [LARGE SCALE GENOMIC DNA]</scope>
    <source>
        <strain evidence="3 4">CC-PW-9</strain>
    </source>
</reference>
<sequence length="1029" mass="114122">MSAVSYAAALARFALKRPVTICMLSVSLLLLGLISSRLLPLEKFPGIEIPEIVVYTPYPNSSPAEVERLITRPLEESLSTLSGIKEMQSSSTTDASRIEIEFDWDASINAKSIDAREKIDAVKHLLPADIGRVLVVQFNTNDMPVFQLRISSQRDLSDAYDLLDRSLKKPLERVDGVSQVTLYGVEKRQIMIRLDSKALLQHHLDPETVLAQLRSQNFAINGGYVRTSSEKILLNPVGEYRSVNEIKQLPVAPHLVLSDIASIGFESPKQVEGRHLNRTYAIGMDVFKESSANLVDVAERAMQVVKEVGNDPAFQGVNLFVMQNTADDVKSSLNDLLNAGLVGALLSFAVLYLFLRNWATTLMVVISVPISLFITMGFMYAFGYSLNILSLMGLMLAVGMLVDNAVVVTESIQHERENGLTGEEATLSGTGKVAMAVIAGTLTTAIVFLPNIVGEKIDVTIFLEHVAVAICISLLASLIISQTLIPYLATRFAKYMGPKSGKKQKTVADRSTPTRYQRLLKWCIGHPRWTSFCALLLLASIAVPMSMVSGDQNNGAFNNRLFINYFLHSEYPITEVEQEVSRMEDYLFEHQQEFGFESVYSYYQSGQASTTVILPKDYRGDVNQLMEKIRKGFPDFVLSDPQFGWNQQNGGVRITLSGSSTDVLKDLSEQLVQSLSRVPGLTDVRSELADAQKELQVRIDRERALAAGLSTSEVAEAISLALRSVRLRSYRADENGEILLYVGFEHAYQESLDKLKLLPITQQGNRVVTLQQVADIRLAPRLGEIRRYDRQTAIAVGANLNDITLDEARERIGNALQNWQLPAGYHWSYDGSFRHQEEAENIMQVNMLLAVCMIYIVMAALFESILLPTAVLSSLFLSIVGVFWALLISGQPISIMAMIGILILMGIVVNNGIVLVDYINQLVNNGRHLEDAVIEGCQSRLRPILMTVATTVLGLVPLALGHTQIGGDGPPYAPMAIAIIGGLVFSTITSLVVVPHFYVRLLVWRHQFALMRQRLKAKLERYKLLQRPQ</sequence>
<proteinExistence type="predicted"/>
<dbReference type="Proteomes" id="UP000287996">
    <property type="component" value="Unassembled WGS sequence"/>
</dbReference>
<keyword evidence="1" id="KW-0812">Transmembrane</keyword>
<dbReference type="OrthoDB" id="5287122at2"/>
<dbReference type="PROSITE" id="PS50156">
    <property type="entry name" value="SSD"/>
    <property type="match status" value="1"/>
</dbReference>
<evidence type="ECO:0000313" key="4">
    <source>
        <dbReference type="Proteomes" id="UP000287996"/>
    </source>
</evidence>
<dbReference type="SUPFAM" id="SSF82714">
    <property type="entry name" value="Multidrug efflux transporter AcrB TolC docking domain, DN and DC subdomains"/>
    <property type="match status" value="2"/>
</dbReference>
<dbReference type="InterPro" id="IPR001036">
    <property type="entry name" value="Acrflvin-R"/>
</dbReference>
<dbReference type="GO" id="GO:0005886">
    <property type="term" value="C:plasma membrane"/>
    <property type="evidence" value="ECO:0007669"/>
    <property type="project" value="TreeGrafter"/>
</dbReference>
<evidence type="ECO:0000256" key="1">
    <source>
        <dbReference type="SAM" id="Phobius"/>
    </source>
</evidence>
<feature type="transmembrane region" description="Helical" evidence="1">
    <location>
        <begin position="362"/>
        <end position="382"/>
    </location>
</feature>
<dbReference type="Gene3D" id="3.30.70.1320">
    <property type="entry name" value="Multidrug efflux transporter AcrB pore domain like"/>
    <property type="match status" value="1"/>
</dbReference>
<feature type="transmembrane region" description="Helical" evidence="1">
    <location>
        <begin position="941"/>
        <end position="960"/>
    </location>
</feature>
<dbReference type="SUPFAM" id="SSF82693">
    <property type="entry name" value="Multidrug efflux transporter AcrB pore domain, PN1, PN2, PC1 and PC2 subdomains"/>
    <property type="match status" value="2"/>
</dbReference>
<feature type="transmembrane region" description="Helical" evidence="1">
    <location>
        <begin position="336"/>
        <end position="355"/>
    </location>
</feature>
<dbReference type="RefSeq" id="WP_126840839.1">
    <property type="nucleotide sequence ID" value="NZ_PIQH01000001.1"/>
</dbReference>
<dbReference type="InterPro" id="IPR000731">
    <property type="entry name" value="SSD"/>
</dbReference>